<feature type="compositionally biased region" description="Low complexity" evidence="1">
    <location>
        <begin position="112"/>
        <end position="141"/>
    </location>
</feature>
<reference evidence="3" key="1">
    <citation type="submission" date="2022-10" db="EMBL/GenBank/DDBJ databases">
        <title>Adaptive evolution leads to modifications in subtelomeric GC content in a zoonotic Cryptosporidium species.</title>
        <authorList>
            <person name="Li J."/>
            <person name="Feng Y."/>
            <person name="Xiao L."/>
        </authorList>
    </citation>
    <scope>NUCLEOTIDE SEQUENCE</scope>
    <source>
        <strain evidence="3">25894</strain>
    </source>
</reference>
<accession>A0ABQ8P8L4</accession>
<proteinExistence type="predicted"/>
<dbReference type="Proteomes" id="UP001071777">
    <property type="component" value="Unassembled WGS sequence"/>
</dbReference>
<evidence type="ECO:0000256" key="1">
    <source>
        <dbReference type="SAM" id="MobiDB-lite"/>
    </source>
</evidence>
<gene>
    <name evidence="3" type="ORF">OJ252_1440</name>
</gene>
<keyword evidence="2" id="KW-0732">Signal</keyword>
<sequence length="157" mass="16888">MNFLSNITLASLIALFFIYFNQAPQVESALSLNSFQEFSFIRVRLGCGKLRKKLCCCCSGSTEEDEEEVVGQNHPGTPIPINSAGNQNNALDLEESDISSLGYPQDRERSESTSSYSSSSSSGSSYTTSSSGSPYSSASSGTLDYQNEEETPTDEAA</sequence>
<feature type="compositionally biased region" description="Acidic residues" evidence="1">
    <location>
        <begin position="146"/>
        <end position="157"/>
    </location>
</feature>
<protein>
    <submittedName>
        <fullName evidence="3">Uncharacterized protein</fullName>
    </submittedName>
</protein>
<feature type="chain" id="PRO_5047010553" evidence="2">
    <location>
        <begin position="29"/>
        <end position="157"/>
    </location>
</feature>
<organism evidence="3 4">
    <name type="scientific">Cryptosporidium canis</name>
    <dbReference type="NCBI Taxonomy" id="195482"/>
    <lineage>
        <taxon>Eukaryota</taxon>
        <taxon>Sar</taxon>
        <taxon>Alveolata</taxon>
        <taxon>Apicomplexa</taxon>
        <taxon>Conoidasida</taxon>
        <taxon>Coccidia</taxon>
        <taxon>Eucoccidiorida</taxon>
        <taxon>Eimeriorina</taxon>
        <taxon>Cryptosporidiidae</taxon>
        <taxon>Cryptosporidium</taxon>
    </lineage>
</organism>
<keyword evidence="4" id="KW-1185">Reference proteome</keyword>
<evidence type="ECO:0000313" key="4">
    <source>
        <dbReference type="Proteomes" id="UP001071777"/>
    </source>
</evidence>
<comment type="caution">
    <text evidence="3">The sequence shown here is derived from an EMBL/GenBank/DDBJ whole genome shotgun (WGS) entry which is preliminary data.</text>
</comment>
<dbReference type="EMBL" id="JAPCXB010000054">
    <property type="protein sequence ID" value="KAJ1611795.1"/>
    <property type="molecule type" value="Genomic_DNA"/>
</dbReference>
<evidence type="ECO:0000256" key="2">
    <source>
        <dbReference type="SAM" id="SignalP"/>
    </source>
</evidence>
<name>A0ABQ8P8L4_9CRYT</name>
<evidence type="ECO:0000313" key="3">
    <source>
        <dbReference type="EMBL" id="KAJ1611795.1"/>
    </source>
</evidence>
<feature type="signal peptide" evidence="2">
    <location>
        <begin position="1"/>
        <end position="28"/>
    </location>
</feature>
<feature type="region of interest" description="Disordered" evidence="1">
    <location>
        <begin position="63"/>
        <end position="157"/>
    </location>
</feature>